<accession>A0A8H7UQA4</accession>
<reference evidence="2" key="1">
    <citation type="submission" date="2020-12" db="EMBL/GenBank/DDBJ databases">
        <title>Metabolic potential, ecology and presence of endohyphal bacteria is reflected in genomic diversity of Mucoromycotina.</title>
        <authorList>
            <person name="Muszewska A."/>
            <person name="Okrasinska A."/>
            <person name="Steczkiewicz K."/>
            <person name="Drgas O."/>
            <person name="Orlowska M."/>
            <person name="Perlinska-Lenart U."/>
            <person name="Aleksandrzak-Piekarczyk T."/>
            <person name="Szatraj K."/>
            <person name="Zielenkiewicz U."/>
            <person name="Pilsyk S."/>
            <person name="Malc E."/>
            <person name="Mieczkowski P."/>
            <person name="Kruszewska J.S."/>
            <person name="Biernat P."/>
            <person name="Pawlowska J."/>
        </authorList>
    </citation>
    <scope>NUCLEOTIDE SEQUENCE</scope>
    <source>
        <strain evidence="2">WA0000051536</strain>
    </source>
</reference>
<name>A0A8H7UQA4_9FUNG</name>
<organism evidence="2 3">
    <name type="scientific">Umbelopsis vinacea</name>
    <dbReference type="NCBI Taxonomy" id="44442"/>
    <lineage>
        <taxon>Eukaryota</taxon>
        <taxon>Fungi</taxon>
        <taxon>Fungi incertae sedis</taxon>
        <taxon>Mucoromycota</taxon>
        <taxon>Mucoromycotina</taxon>
        <taxon>Umbelopsidomycetes</taxon>
        <taxon>Umbelopsidales</taxon>
        <taxon>Umbelopsidaceae</taxon>
        <taxon>Umbelopsis</taxon>
    </lineage>
</organism>
<proteinExistence type="predicted"/>
<evidence type="ECO:0000256" key="1">
    <source>
        <dbReference type="SAM" id="Phobius"/>
    </source>
</evidence>
<sequence length="207" mass="23259">MPDHAWHLIHSLEHLTRTFKQSLVMEGIKKRKAASTAPEDQAEFLDEQEQERLVSDLRIENDKSNRSIQRGLAGLSVLVSSLYLLYLKELLFPPNDLSAPMIPIPSSEPITSETYYPGLSVIDLAKSALSKDVPQGSPQSAFRVIIVNLVVSWIPMLVSHSVSGKELIFWAIPFFVVLMDLFALQMMENVNLEFAGLDNARYKYKGA</sequence>
<evidence type="ECO:0000313" key="2">
    <source>
        <dbReference type="EMBL" id="KAG2188123.1"/>
    </source>
</evidence>
<comment type="caution">
    <text evidence="2">The sequence shown here is derived from an EMBL/GenBank/DDBJ whole genome shotgun (WGS) entry which is preliminary data.</text>
</comment>
<keyword evidence="1" id="KW-0472">Membrane</keyword>
<keyword evidence="3" id="KW-1185">Reference proteome</keyword>
<dbReference type="EMBL" id="JAEPRA010000002">
    <property type="protein sequence ID" value="KAG2188123.1"/>
    <property type="molecule type" value="Genomic_DNA"/>
</dbReference>
<dbReference type="Proteomes" id="UP000612746">
    <property type="component" value="Unassembled WGS sequence"/>
</dbReference>
<feature type="transmembrane region" description="Helical" evidence="1">
    <location>
        <begin position="140"/>
        <end position="158"/>
    </location>
</feature>
<gene>
    <name evidence="2" type="ORF">INT44_000874</name>
</gene>
<keyword evidence="1" id="KW-0812">Transmembrane</keyword>
<evidence type="ECO:0000313" key="3">
    <source>
        <dbReference type="Proteomes" id="UP000612746"/>
    </source>
</evidence>
<dbReference type="AlphaFoldDB" id="A0A8H7UQA4"/>
<feature type="transmembrane region" description="Helical" evidence="1">
    <location>
        <begin position="68"/>
        <end position="86"/>
    </location>
</feature>
<dbReference type="OrthoDB" id="3358048at2759"/>
<feature type="transmembrane region" description="Helical" evidence="1">
    <location>
        <begin position="167"/>
        <end position="187"/>
    </location>
</feature>
<keyword evidence="1" id="KW-1133">Transmembrane helix</keyword>
<protein>
    <submittedName>
        <fullName evidence="2">Uncharacterized protein</fullName>
    </submittedName>
</protein>